<dbReference type="OrthoDB" id="9805754at2"/>
<feature type="domain" description="Pyrroline-5-carboxylate reductase catalytic N-terminal" evidence="7">
    <location>
        <begin position="12"/>
        <end position="99"/>
    </location>
</feature>
<comment type="pathway">
    <text evidence="4">Amino-acid biosynthesis; L-proline biosynthesis; L-proline from L-glutamate 5-semialdehyde: step 1/1.</text>
</comment>
<keyword evidence="4" id="KW-0641">Proline biosynthesis</keyword>
<evidence type="ECO:0000313" key="9">
    <source>
        <dbReference type="EMBL" id="RGP39056.1"/>
    </source>
</evidence>
<organism evidence="9 10">
    <name type="scientific">Pseudotabrizicola alkalilacus</name>
    <dbReference type="NCBI Taxonomy" id="2305252"/>
    <lineage>
        <taxon>Bacteria</taxon>
        <taxon>Pseudomonadati</taxon>
        <taxon>Pseudomonadota</taxon>
        <taxon>Alphaproteobacteria</taxon>
        <taxon>Rhodobacterales</taxon>
        <taxon>Paracoccaceae</taxon>
        <taxon>Pseudotabrizicola</taxon>
    </lineage>
</organism>
<comment type="catalytic activity">
    <reaction evidence="4">
        <text>L-proline + NADP(+) = (S)-1-pyrroline-5-carboxylate + NADPH + 2 H(+)</text>
        <dbReference type="Rhea" id="RHEA:14109"/>
        <dbReference type="ChEBI" id="CHEBI:15378"/>
        <dbReference type="ChEBI" id="CHEBI:17388"/>
        <dbReference type="ChEBI" id="CHEBI:57783"/>
        <dbReference type="ChEBI" id="CHEBI:58349"/>
        <dbReference type="ChEBI" id="CHEBI:60039"/>
        <dbReference type="EC" id="1.5.1.2"/>
    </reaction>
</comment>
<comment type="similarity">
    <text evidence="1 4">Belongs to the pyrroline-5-carboxylate reductase family.</text>
</comment>
<evidence type="ECO:0000256" key="2">
    <source>
        <dbReference type="ARBA" id="ARBA00022857"/>
    </source>
</evidence>
<dbReference type="InterPro" id="IPR036291">
    <property type="entry name" value="NAD(P)-bd_dom_sf"/>
</dbReference>
<reference evidence="9 10" key="1">
    <citation type="submission" date="2018-08" db="EMBL/GenBank/DDBJ databases">
        <title>Flavobacterium tibetense sp. nov., isolated from a wetland YonghuCo on Tibetan Plateau.</title>
        <authorList>
            <person name="Phurbu D."/>
            <person name="Lu H."/>
            <person name="Xing P."/>
        </authorList>
    </citation>
    <scope>NUCLEOTIDE SEQUENCE [LARGE SCALE GENOMIC DNA]</scope>
    <source>
        <strain evidence="9 10">DJC</strain>
    </source>
</reference>
<dbReference type="InterPro" id="IPR029036">
    <property type="entry name" value="P5CR_dimer"/>
</dbReference>
<keyword evidence="2 4" id="KW-0521">NADP</keyword>
<protein>
    <recommendedName>
        <fullName evidence="4 5">Pyrroline-5-carboxylate reductase</fullName>
        <shortName evidence="4">P5C reductase</shortName>
        <shortName evidence="4">P5CR</shortName>
        <ecNumber evidence="4 5">1.5.1.2</ecNumber>
    </recommendedName>
    <alternativeName>
        <fullName evidence="4">PCA reductase</fullName>
    </alternativeName>
</protein>
<comment type="catalytic activity">
    <reaction evidence="4">
        <text>L-proline + NAD(+) = (S)-1-pyrroline-5-carboxylate + NADH + 2 H(+)</text>
        <dbReference type="Rhea" id="RHEA:14105"/>
        <dbReference type="ChEBI" id="CHEBI:15378"/>
        <dbReference type="ChEBI" id="CHEBI:17388"/>
        <dbReference type="ChEBI" id="CHEBI:57540"/>
        <dbReference type="ChEBI" id="CHEBI:57945"/>
        <dbReference type="ChEBI" id="CHEBI:60039"/>
        <dbReference type="EC" id="1.5.1.2"/>
    </reaction>
</comment>
<gene>
    <name evidence="4" type="primary">proC</name>
    <name evidence="9" type="ORF">D1012_02795</name>
</gene>
<dbReference type="AlphaFoldDB" id="A0A411Z7Q7"/>
<dbReference type="InterPro" id="IPR008927">
    <property type="entry name" value="6-PGluconate_DH-like_C_sf"/>
</dbReference>
<name>A0A411Z7Q7_9RHOB</name>
<evidence type="ECO:0000256" key="3">
    <source>
        <dbReference type="ARBA" id="ARBA00023002"/>
    </source>
</evidence>
<dbReference type="Proteomes" id="UP000284547">
    <property type="component" value="Unassembled WGS sequence"/>
</dbReference>
<dbReference type="EC" id="1.5.1.2" evidence="4 5"/>
<dbReference type="SUPFAM" id="SSF48179">
    <property type="entry name" value="6-phosphogluconate dehydrogenase C-terminal domain-like"/>
    <property type="match status" value="1"/>
</dbReference>
<feature type="binding site" evidence="6">
    <location>
        <begin position="14"/>
        <end position="19"/>
    </location>
    <ligand>
        <name>NADP(+)</name>
        <dbReference type="ChEBI" id="CHEBI:58349"/>
    </ligand>
</feature>
<dbReference type="Pfam" id="PF14748">
    <property type="entry name" value="P5CR_dimer"/>
    <property type="match status" value="1"/>
</dbReference>
<dbReference type="SUPFAM" id="SSF51735">
    <property type="entry name" value="NAD(P)-binding Rossmann-fold domains"/>
    <property type="match status" value="1"/>
</dbReference>
<evidence type="ECO:0000313" key="10">
    <source>
        <dbReference type="Proteomes" id="UP000284547"/>
    </source>
</evidence>
<dbReference type="Pfam" id="PF03807">
    <property type="entry name" value="F420_oxidored"/>
    <property type="match status" value="1"/>
</dbReference>
<comment type="caution">
    <text evidence="9">The sequence shown here is derived from an EMBL/GenBank/DDBJ whole genome shotgun (WGS) entry which is preliminary data.</text>
</comment>
<dbReference type="NCBIfam" id="TIGR00112">
    <property type="entry name" value="proC"/>
    <property type="match status" value="1"/>
</dbReference>
<dbReference type="RefSeq" id="WP_118149779.1">
    <property type="nucleotide sequence ID" value="NZ_QWEY01000001.1"/>
</dbReference>
<keyword evidence="4" id="KW-0028">Amino-acid biosynthesis</keyword>
<sequence length="273" mass="27682">MNLDMINRRGLVLLGCGKMGSAMLEGWLGQGLRPEATWVIDPHPSDWLKGVAANGLTLNDGMPDAPAVVLIAVKPQMMGAALPQIAGFGGGDTLIVTVAAGTTIATYEAAFGAGTHIVRAMPNTPAAVGRGITAITGNAVTTPADLDLAEALLSAVGQVVRLEGEHQMDAVTAVSGSGPAYVFHLIEALAAAGEAEGLPAELAMQLARATVTGAGELAHRAPETAEQLRINVTSPGGTTAAALSVLMEPDTGFPALLRRAVKAAADRGRSLGK</sequence>
<dbReference type="GO" id="GO:0055129">
    <property type="term" value="P:L-proline biosynthetic process"/>
    <property type="evidence" value="ECO:0007669"/>
    <property type="project" value="UniProtKB-UniRule"/>
</dbReference>
<evidence type="ECO:0000256" key="6">
    <source>
        <dbReference type="PIRSR" id="PIRSR000193-1"/>
    </source>
</evidence>
<comment type="subcellular location">
    <subcellularLocation>
        <location evidence="4">Cytoplasm</location>
    </subcellularLocation>
</comment>
<keyword evidence="3 4" id="KW-0560">Oxidoreductase</keyword>
<dbReference type="PANTHER" id="PTHR11645">
    <property type="entry name" value="PYRROLINE-5-CARBOXYLATE REDUCTASE"/>
    <property type="match status" value="1"/>
</dbReference>
<feature type="binding site" evidence="6">
    <location>
        <position position="59"/>
    </location>
    <ligand>
        <name>NADPH</name>
        <dbReference type="ChEBI" id="CHEBI:57783"/>
    </ligand>
</feature>
<keyword evidence="10" id="KW-1185">Reference proteome</keyword>
<dbReference type="FunFam" id="1.10.3730.10:FF:000001">
    <property type="entry name" value="Pyrroline-5-carboxylate reductase"/>
    <property type="match status" value="1"/>
</dbReference>
<dbReference type="UniPathway" id="UPA00098">
    <property type="reaction ID" value="UER00361"/>
</dbReference>
<evidence type="ECO:0000256" key="4">
    <source>
        <dbReference type="HAMAP-Rule" id="MF_01925"/>
    </source>
</evidence>
<dbReference type="Gene3D" id="1.10.3730.10">
    <property type="entry name" value="ProC C-terminal domain-like"/>
    <property type="match status" value="1"/>
</dbReference>
<dbReference type="InterPro" id="IPR000304">
    <property type="entry name" value="Pyrroline-COOH_reductase"/>
</dbReference>
<proteinExistence type="inferred from homology"/>
<dbReference type="EMBL" id="QWEY01000001">
    <property type="protein sequence ID" value="RGP39056.1"/>
    <property type="molecule type" value="Genomic_DNA"/>
</dbReference>
<dbReference type="InterPro" id="IPR028939">
    <property type="entry name" value="P5C_Rdtase_cat_N"/>
</dbReference>
<evidence type="ECO:0000259" key="7">
    <source>
        <dbReference type="Pfam" id="PF03807"/>
    </source>
</evidence>
<dbReference type="PIRSF" id="PIRSF000193">
    <property type="entry name" value="Pyrrol-5-carb_rd"/>
    <property type="match status" value="1"/>
</dbReference>
<keyword evidence="4" id="KW-0963">Cytoplasm</keyword>
<evidence type="ECO:0000259" key="8">
    <source>
        <dbReference type="Pfam" id="PF14748"/>
    </source>
</evidence>
<dbReference type="HAMAP" id="MF_01925">
    <property type="entry name" value="P5C_reductase"/>
    <property type="match status" value="1"/>
</dbReference>
<evidence type="ECO:0000256" key="1">
    <source>
        <dbReference type="ARBA" id="ARBA00005525"/>
    </source>
</evidence>
<feature type="domain" description="Pyrroline-5-carboxylate reductase dimerisation" evidence="8">
    <location>
        <begin position="165"/>
        <end position="270"/>
    </location>
</feature>
<dbReference type="Gene3D" id="3.40.50.720">
    <property type="entry name" value="NAD(P)-binding Rossmann-like Domain"/>
    <property type="match status" value="1"/>
</dbReference>
<dbReference type="GO" id="GO:0005737">
    <property type="term" value="C:cytoplasm"/>
    <property type="evidence" value="ECO:0007669"/>
    <property type="project" value="UniProtKB-SubCell"/>
</dbReference>
<comment type="function">
    <text evidence="4">Catalyzes the reduction of 1-pyrroline-5-carboxylate (PCA) to L-proline.</text>
</comment>
<dbReference type="GO" id="GO:0004735">
    <property type="term" value="F:pyrroline-5-carboxylate reductase activity"/>
    <property type="evidence" value="ECO:0007669"/>
    <property type="project" value="UniProtKB-UniRule"/>
</dbReference>
<dbReference type="PANTHER" id="PTHR11645:SF0">
    <property type="entry name" value="PYRROLINE-5-CARBOXYLATE REDUCTASE 3"/>
    <property type="match status" value="1"/>
</dbReference>
<feature type="binding site" evidence="6">
    <location>
        <begin position="72"/>
        <end position="75"/>
    </location>
    <ligand>
        <name>NADP(+)</name>
        <dbReference type="ChEBI" id="CHEBI:58349"/>
    </ligand>
</feature>
<accession>A0A411Z7Q7</accession>
<evidence type="ECO:0000256" key="5">
    <source>
        <dbReference type="NCBIfam" id="TIGR00112"/>
    </source>
</evidence>